<evidence type="ECO:0000313" key="3">
    <source>
        <dbReference type="Proteomes" id="UP000271624"/>
    </source>
</evidence>
<feature type="compositionally biased region" description="Basic and acidic residues" evidence="1">
    <location>
        <begin position="13"/>
        <end position="23"/>
    </location>
</feature>
<sequence>MFQSQPKVVQPKVAEKGQQKDLKTSLMQAERYGHQPSQVNFSNQSASTGQPVQCAKGFFGSFSSLFGKKKRPPKPQNAGMTNQKHSSYQAGKDNLTAHHKYPYSQIQQDFQKNNILNNPNSQGAKNYQNWADPKSSKQKVNESDVAWAPHNIFMGPKGEHRIDDPGKFPHAPQVDTHFTPKGSVTPNSKVALHAYKNGLAHFNPADLTNKLQSLVNTNKASQFNPAEWTKVGANKKNESLYKQTGMPADWHKWSIDDRIKYAK</sequence>
<feature type="region of interest" description="Disordered" evidence="1">
    <location>
        <begin position="65"/>
        <end position="86"/>
    </location>
</feature>
<evidence type="ECO:0000256" key="1">
    <source>
        <dbReference type="SAM" id="MobiDB-lite"/>
    </source>
</evidence>
<keyword evidence="3" id="KW-1185">Reference proteome</keyword>
<organism evidence="2 3">
    <name type="scientific">Dulcicalothrix desertica PCC 7102</name>
    <dbReference type="NCBI Taxonomy" id="232991"/>
    <lineage>
        <taxon>Bacteria</taxon>
        <taxon>Bacillati</taxon>
        <taxon>Cyanobacteriota</taxon>
        <taxon>Cyanophyceae</taxon>
        <taxon>Nostocales</taxon>
        <taxon>Calotrichaceae</taxon>
        <taxon>Dulcicalothrix</taxon>
    </lineage>
</organism>
<protein>
    <submittedName>
        <fullName evidence="2">Uncharacterized protein</fullName>
    </submittedName>
</protein>
<name>A0A3S1A3R4_9CYAN</name>
<reference evidence="2" key="1">
    <citation type="submission" date="2018-12" db="EMBL/GenBank/DDBJ databases">
        <authorList>
            <person name="Will S."/>
            <person name="Neumann-Schaal M."/>
            <person name="Henke P."/>
        </authorList>
    </citation>
    <scope>NUCLEOTIDE SEQUENCE</scope>
    <source>
        <strain evidence="2">PCC 7102</strain>
    </source>
</reference>
<feature type="region of interest" description="Disordered" evidence="1">
    <location>
        <begin position="114"/>
        <end position="134"/>
    </location>
</feature>
<proteinExistence type="predicted"/>
<reference evidence="2" key="2">
    <citation type="journal article" date="2019" name="Genome Biol. Evol.">
        <title>Day and night: Metabolic profiles and evolutionary relationships of six axenic non-marine cyanobacteria.</title>
        <authorList>
            <person name="Will S.E."/>
            <person name="Henke P."/>
            <person name="Boedeker C."/>
            <person name="Huang S."/>
            <person name="Brinkmann H."/>
            <person name="Rohde M."/>
            <person name="Jarek M."/>
            <person name="Friedl T."/>
            <person name="Seufert S."/>
            <person name="Schumacher M."/>
            <person name="Overmann J."/>
            <person name="Neumann-Schaal M."/>
            <person name="Petersen J."/>
        </authorList>
    </citation>
    <scope>NUCLEOTIDE SEQUENCE [LARGE SCALE GENOMIC DNA]</scope>
    <source>
        <strain evidence="2">PCC 7102</strain>
    </source>
</reference>
<gene>
    <name evidence="2" type="ORF">DSM106972_097970</name>
</gene>
<dbReference type="Proteomes" id="UP000271624">
    <property type="component" value="Unassembled WGS sequence"/>
</dbReference>
<comment type="caution">
    <text evidence="2">The sequence shown here is derived from an EMBL/GenBank/DDBJ whole genome shotgun (WGS) entry which is preliminary data.</text>
</comment>
<feature type="region of interest" description="Disordered" evidence="1">
    <location>
        <begin position="1"/>
        <end position="23"/>
    </location>
</feature>
<accession>A0A3S1A3R4</accession>
<dbReference type="EMBL" id="RSCL01000067">
    <property type="protein sequence ID" value="RUS92872.1"/>
    <property type="molecule type" value="Genomic_DNA"/>
</dbReference>
<dbReference type="AlphaFoldDB" id="A0A3S1A3R4"/>
<evidence type="ECO:0000313" key="2">
    <source>
        <dbReference type="EMBL" id="RUS92872.1"/>
    </source>
</evidence>
<feature type="compositionally biased region" description="Polar residues" evidence="1">
    <location>
        <begin position="114"/>
        <end position="129"/>
    </location>
</feature>